<reference evidence="4" key="2">
    <citation type="submission" date="2025-08" db="UniProtKB">
        <authorList>
            <consortium name="RefSeq"/>
        </authorList>
    </citation>
    <scope>IDENTIFICATION</scope>
    <source>
        <tissue evidence="4">Leaf</tissue>
    </source>
</reference>
<evidence type="ECO:0000313" key="4">
    <source>
        <dbReference type="RefSeq" id="XP_056694982.1"/>
    </source>
</evidence>
<organism evidence="3 4">
    <name type="scientific">Spinacia oleracea</name>
    <name type="common">Spinach</name>
    <dbReference type="NCBI Taxonomy" id="3562"/>
    <lineage>
        <taxon>Eukaryota</taxon>
        <taxon>Viridiplantae</taxon>
        <taxon>Streptophyta</taxon>
        <taxon>Embryophyta</taxon>
        <taxon>Tracheophyta</taxon>
        <taxon>Spermatophyta</taxon>
        <taxon>Magnoliopsida</taxon>
        <taxon>eudicotyledons</taxon>
        <taxon>Gunneridae</taxon>
        <taxon>Pentapetalae</taxon>
        <taxon>Caryophyllales</taxon>
        <taxon>Chenopodiaceae</taxon>
        <taxon>Chenopodioideae</taxon>
        <taxon>Anserineae</taxon>
        <taxon>Spinacia</taxon>
    </lineage>
</organism>
<dbReference type="GeneID" id="130469616"/>
<feature type="domain" description="Disease resistance protein winged helix" evidence="2">
    <location>
        <begin position="200"/>
        <end position="255"/>
    </location>
</feature>
<dbReference type="PANTHER" id="PTHR36766:SF57">
    <property type="entry name" value="DISEASE RESISTANCE PROTEIN RGA1"/>
    <property type="match status" value="1"/>
</dbReference>
<evidence type="ECO:0000313" key="3">
    <source>
        <dbReference type="Proteomes" id="UP000813463"/>
    </source>
</evidence>
<dbReference type="InterPro" id="IPR027417">
    <property type="entry name" value="P-loop_NTPase"/>
</dbReference>
<keyword evidence="1" id="KW-0611">Plant defense</keyword>
<dbReference type="SUPFAM" id="SSF52540">
    <property type="entry name" value="P-loop containing nucleoside triphosphate hydrolases"/>
    <property type="match status" value="1"/>
</dbReference>
<sequence length="489" mass="56046">MKLWLSRLKSVVYDIDDLLDEVAFDALQRRVNEGHFLRQLWYYLSSSNPLIFSFNLSRKVGDLRENVERIVAMNNDFRLTERPVERSVDDDKRIGMGRIGKTALAKLVYYDVNDFDVEVMGSIILCTTRNRQVASRIGTIVAYDLNYLPDDFCWSLFKQHAFYEGERNYQNLQEIGWSIVKKCGGIPLIDRSLSTNFVPYMWSALGLLPQHEDIEASGYSYFMKLVSNSLVQVPISHYNGIYCASKMHSILHHLAVKILGEELAVVTFDKLAVTEFTRHIVWGRCSETSDSFKNKIFPQQLRIARNAPTFRFGDTMKKRTNIISMWDDANVGHLSSLRTLNIIDCPKLTCLPNNIKSLRDIQLRNCESLNLEKGEGLQGLCSLHVLSIENLKLVRRLPIGQTTAASLKQLIIRDCSSLIELPADRFTSLKEISISDCPNLSSLPTTFRHLTSLQRLYIERCSLLSTRYNAPNGKDYSLVRHIPGFRITW</sequence>
<evidence type="ECO:0000259" key="2">
    <source>
        <dbReference type="Pfam" id="PF23559"/>
    </source>
</evidence>
<dbReference type="Proteomes" id="UP000813463">
    <property type="component" value="Chromosome 3"/>
</dbReference>
<dbReference type="Gene3D" id="3.80.10.10">
    <property type="entry name" value="Ribonuclease Inhibitor"/>
    <property type="match status" value="1"/>
</dbReference>
<dbReference type="InterPro" id="IPR032675">
    <property type="entry name" value="LRR_dom_sf"/>
</dbReference>
<dbReference type="PANTHER" id="PTHR36766">
    <property type="entry name" value="PLANT BROAD-SPECTRUM MILDEW RESISTANCE PROTEIN RPW8"/>
    <property type="match status" value="1"/>
</dbReference>
<dbReference type="RefSeq" id="XP_056694982.1">
    <property type="nucleotide sequence ID" value="XM_056839004.1"/>
</dbReference>
<keyword evidence="3" id="KW-1185">Reference proteome</keyword>
<accession>A0ABM3RH97</accession>
<dbReference type="Pfam" id="PF23559">
    <property type="entry name" value="WHD_DRP"/>
    <property type="match status" value="1"/>
</dbReference>
<dbReference type="SUPFAM" id="SSF52058">
    <property type="entry name" value="L domain-like"/>
    <property type="match status" value="1"/>
</dbReference>
<protein>
    <submittedName>
        <fullName evidence="4">Disease resistance protein RGA4</fullName>
    </submittedName>
</protein>
<dbReference type="InterPro" id="IPR058922">
    <property type="entry name" value="WHD_DRP"/>
</dbReference>
<reference evidence="3" key="1">
    <citation type="journal article" date="2021" name="Nat. Commun.">
        <title>Genomic analyses provide insights into spinach domestication and the genetic basis of agronomic traits.</title>
        <authorList>
            <person name="Cai X."/>
            <person name="Sun X."/>
            <person name="Xu C."/>
            <person name="Sun H."/>
            <person name="Wang X."/>
            <person name="Ge C."/>
            <person name="Zhang Z."/>
            <person name="Wang Q."/>
            <person name="Fei Z."/>
            <person name="Jiao C."/>
            <person name="Wang Q."/>
        </authorList>
    </citation>
    <scope>NUCLEOTIDE SEQUENCE [LARGE SCALE GENOMIC DNA]</scope>
    <source>
        <strain evidence="3">cv. Varoflay</strain>
    </source>
</reference>
<proteinExistence type="predicted"/>
<evidence type="ECO:0000256" key="1">
    <source>
        <dbReference type="ARBA" id="ARBA00022821"/>
    </source>
</evidence>
<name>A0ABM3RH97_SPIOL</name>
<gene>
    <name evidence="4" type="primary">LOC130469616</name>
</gene>